<organism evidence="2 3">
    <name type="scientific">Allocatelliglobosispora scoriae</name>
    <dbReference type="NCBI Taxonomy" id="643052"/>
    <lineage>
        <taxon>Bacteria</taxon>
        <taxon>Bacillati</taxon>
        <taxon>Actinomycetota</taxon>
        <taxon>Actinomycetes</taxon>
        <taxon>Micromonosporales</taxon>
        <taxon>Micromonosporaceae</taxon>
        <taxon>Allocatelliglobosispora</taxon>
    </lineage>
</organism>
<dbReference type="AlphaFoldDB" id="A0A841C1D5"/>
<feature type="region of interest" description="Disordered" evidence="1">
    <location>
        <begin position="1"/>
        <end position="20"/>
    </location>
</feature>
<comment type="caution">
    <text evidence="2">The sequence shown here is derived from an EMBL/GenBank/DDBJ whole genome shotgun (WGS) entry which is preliminary data.</text>
</comment>
<dbReference type="EMBL" id="JACHMN010000003">
    <property type="protein sequence ID" value="MBB5872681.1"/>
    <property type="molecule type" value="Genomic_DNA"/>
</dbReference>
<proteinExistence type="predicted"/>
<evidence type="ECO:0000313" key="3">
    <source>
        <dbReference type="Proteomes" id="UP000587527"/>
    </source>
</evidence>
<keyword evidence="3" id="KW-1185">Reference proteome</keyword>
<evidence type="ECO:0000256" key="1">
    <source>
        <dbReference type="SAM" id="MobiDB-lite"/>
    </source>
</evidence>
<sequence length="236" mass="24717">MGWQQAGKLEPHEDSTFGGTPIDAEALAEIEKAVEAVCIARAKAAVGKLDLPTLLFLGVGVGNPGGAWHNPSGTERFDAASQISPPLLRDAIANGYFVVGLNFNVKGTPEPAALPAANGIHLHVPVRFPLGRNSTYCRKALDLLVSLAVDCRRVVVLNAVTDHLYPGLCELATVRTGMGIIGKKEGGILPTVLAVSYAETGAQRLIAPFAGIMSAVHEGATLTTVAEVFPTTEVFQ</sequence>
<name>A0A841C1D5_9ACTN</name>
<gene>
    <name evidence="2" type="ORF">F4553_006115</name>
</gene>
<accession>A0A841C1D5</accession>
<dbReference type="Proteomes" id="UP000587527">
    <property type="component" value="Unassembled WGS sequence"/>
</dbReference>
<protein>
    <submittedName>
        <fullName evidence="2">Uncharacterized protein</fullName>
    </submittedName>
</protein>
<reference evidence="2 3" key="1">
    <citation type="submission" date="2020-08" db="EMBL/GenBank/DDBJ databases">
        <title>Sequencing the genomes of 1000 actinobacteria strains.</title>
        <authorList>
            <person name="Klenk H.-P."/>
        </authorList>
    </citation>
    <scope>NUCLEOTIDE SEQUENCE [LARGE SCALE GENOMIC DNA]</scope>
    <source>
        <strain evidence="2 3">DSM 45362</strain>
    </source>
</reference>
<dbReference type="RefSeq" id="WP_184842694.1">
    <property type="nucleotide sequence ID" value="NZ_JACHMN010000003.1"/>
</dbReference>
<evidence type="ECO:0000313" key="2">
    <source>
        <dbReference type="EMBL" id="MBB5872681.1"/>
    </source>
</evidence>